<dbReference type="SUPFAM" id="SSF52833">
    <property type="entry name" value="Thioredoxin-like"/>
    <property type="match status" value="1"/>
</dbReference>
<evidence type="ECO:0000256" key="10">
    <source>
        <dbReference type="ARBA" id="ARBA00038489"/>
    </source>
</evidence>
<evidence type="ECO:0000256" key="8">
    <source>
        <dbReference type="ARBA" id="ARBA00023284"/>
    </source>
</evidence>
<keyword evidence="8" id="KW-0676">Redox-active center</keyword>
<dbReference type="Proteomes" id="UP001165044">
    <property type="component" value="Unassembled WGS sequence"/>
</dbReference>
<evidence type="ECO:0000313" key="15">
    <source>
        <dbReference type="Proteomes" id="UP001165044"/>
    </source>
</evidence>
<dbReference type="InterPro" id="IPR013766">
    <property type="entry name" value="Thioredoxin_domain"/>
</dbReference>
<comment type="similarity">
    <text evidence="10">Belongs to the peroxiredoxin family. BCP/PrxQ subfamily.</text>
</comment>
<dbReference type="EC" id="1.11.1.24" evidence="3"/>
<dbReference type="InterPro" id="IPR050924">
    <property type="entry name" value="Peroxiredoxin_BCP/PrxQ"/>
</dbReference>
<evidence type="ECO:0000256" key="3">
    <source>
        <dbReference type="ARBA" id="ARBA00013017"/>
    </source>
</evidence>
<comment type="caution">
    <text evidence="14">The sequence shown here is derived from an EMBL/GenBank/DDBJ whole genome shotgun (WGS) entry which is preliminary data.</text>
</comment>
<keyword evidence="5" id="KW-0049">Antioxidant</keyword>
<evidence type="ECO:0000256" key="1">
    <source>
        <dbReference type="ARBA" id="ARBA00003330"/>
    </source>
</evidence>
<evidence type="ECO:0000256" key="2">
    <source>
        <dbReference type="ARBA" id="ARBA00011245"/>
    </source>
</evidence>
<dbReference type="PANTHER" id="PTHR42801:SF4">
    <property type="entry name" value="AHPC_TSA FAMILY PROTEIN"/>
    <property type="match status" value="1"/>
</dbReference>
<reference evidence="14" key="1">
    <citation type="journal article" date="2023" name="Antonie Van Leeuwenhoek">
        <title>Mesoterricola silvestris gen. nov., sp. nov., Mesoterricola sediminis sp. nov., Geothrix oryzae sp. nov., Geothrix edaphica sp. nov., Geothrix rubra sp. nov., and Geothrix limicola sp. nov., six novel members of Acidobacteriota isolated from soils.</title>
        <authorList>
            <person name="Itoh H."/>
            <person name="Sugisawa Y."/>
            <person name="Mise K."/>
            <person name="Xu Z."/>
            <person name="Kuniyasu M."/>
            <person name="Ushijima N."/>
            <person name="Kawano K."/>
            <person name="Kobayashi E."/>
            <person name="Shiratori Y."/>
            <person name="Masuda Y."/>
            <person name="Senoo K."/>
        </authorList>
    </citation>
    <scope>NUCLEOTIDE SEQUENCE</scope>
    <source>
        <strain evidence="14">Red802</strain>
    </source>
</reference>
<evidence type="ECO:0000256" key="7">
    <source>
        <dbReference type="ARBA" id="ARBA00023157"/>
    </source>
</evidence>
<dbReference type="Pfam" id="PF00578">
    <property type="entry name" value="AhpC-TSA"/>
    <property type="match status" value="1"/>
</dbReference>
<keyword evidence="4" id="KW-0575">Peroxidase</keyword>
<dbReference type="PANTHER" id="PTHR42801">
    <property type="entry name" value="THIOREDOXIN-DEPENDENT PEROXIDE REDUCTASE"/>
    <property type="match status" value="1"/>
</dbReference>
<keyword evidence="6" id="KW-0560">Oxidoreductase</keyword>
<keyword evidence="15" id="KW-1185">Reference proteome</keyword>
<dbReference type="InterPro" id="IPR036249">
    <property type="entry name" value="Thioredoxin-like_sf"/>
</dbReference>
<keyword evidence="7" id="KW-1015">Disulfide bond</keyword>
<dbReference type="PROSITE" id="PS51352">
    <property type="entry name" value="THIOREDOXIN_2"/>
    <property type="match status" value="1"/>
</dbReference>
<evidence type="ECO:0000313" key="14">
    <source>
        <dbReference type="EMBL" id="GLH66088.1"/>
    </source>
</evidence>
<dbReference type="EMBL" id="BSDC01000001">
    <property type="protein sequence ID" value="GLH66088.1"/>
    <property type="molecule type" value="Genomic_DNA"/>
</dbReference>
<dbReference type="RefSeq" id="WP_285606172.1">
    <property type="nucleotide sequence ID" value="NZ_BSDC01000001.1"/>
</dbReference>
<evidence type="ECO:0000256" key="11">
    <source>
        <dbReference type="ARBA" id="ARBA00042639"/>
    </source>
</evidence>
<dbReference type="CDD" id="cd03017">
    <property type="entry name" value="PRX_BCP"/>
    <property type="match status" value="1"/>
</dbReference>
<comment type="function">
    <text evidence="1">Thiol-specific peroxidase that catalyzes the reduction of hydrogen peroxide and organic hydroperoxides to water and alcohols, respectively. Plays a role in cell protection against oxidative stress by detoxifying peroxides and as sensor of hydrogen peroxide-mediated signaling events.</text>
</comment>
<comment type="subunit">
    <text evidence="2">Monomer.</text>
</comment>
<evidence type="ECO:0000259" key="13">
    <source>
        <dbReference type="PROSITE" id="PS51352"/>
    </source>
</evidence>
<feature type="domain" description="Thioredoxin" evidence="13">
    <location>
        <begin position="3"/>
        <end position="156"/>
    </location>
</feature>
<accession>A0ABQ5PUW4</accession>
<dbReference type="InterPro" id="IPR000866">
    <property type="entry name" value="AhpC/TSA"/>
</dbReference>
<organism evidence="14 15">
    <name type="scientific">Geothrix edaphica</name>
    <dbReference type="NCBI Taxonomy" id="2927976"/>
    <lineage>
        <taxon>Bacteria</taxon>
        <taxon>Pseudomonadati</taxon>
        <taxon>Acidobacteriota</taxon>
        <taxon>Holophagae</taxon>
        <taxon>Holophagales</taxon>
        <taxon>Holophagaceae</taxon>
        <taxon>Geothrix</taxon>
    </lineage>
</organism>
<dbReference type="InterPro" id="IPR024706">
    <property type="entry name" value="Peroxiredoxin_AhpC-typ"/>
</dbReference>
<evidence type="ECO:0000256" key="5">
    <source>
        <dbReference type="ARBA" id="ARBA00022862"/>
    </source>
</evidence>
<evidence type="ECO:0000256" key="9">
    <source>
        <dbReference type="ARBA" id="ARBA00032824"/>
    </source>
</evidence>
<name>A0ABQ5PUW4_9BACT</name>
<protein>
    <recommendedName>
        <fullName evidence="3">thioredoxin-dependent peroxiredoxin</fullName>
        <ecNumber evidence="3">1.11.1.24</ecNumber>
    </recommendedName>
    <alternativeName>
        <fullName evidence="9">Thioredoxin peroxidase</fullName>
    </alternativeName>
    <alternativeName>
        <fullName evidence="11">Thioredoxin-dependent peroxiredoxin Bcp</fullName>
    </alternativeName>
</protein>
<dbReference type="Gene3D" id="3.40.30.10">
    <property type="entry name" value="Glutaredoxin"/>
    <property type="match status" value="1"/>
</dbReference>
<dbReference type="PIRSF" id="PIRSF000239">
    <property type="entry name" value="AHPC"/>
    <property type="match status" value="1"/>
</dbReference>
<sequence length="156" mass="17182">MTSLIGHPLPAFSLQDDQGATVTAADLRGRWTVLYAYPKDSTPGCTTEACDFRDNLARVQSLGAQVYGISRDSLKSHQNFITKQQLPFRLLSDPDCALLKPLGAFGKKVMYGKEVEGIIRSTFLVDPKGLIRHAWPKVSVKGHVQDVLDVLTRLKG</sequence>
<evidence type="ECO:0000256" key="4">
    <source>
        <dbReference type="ARBA" id="ARBA00022559"/>
    </source>
</evidence>
<gene>
    <name evidence="14" type="ORF">GETHED_04520</name>
</gene>
<evidence type="ECO:0000256" key="12">
    <source>
        <dbReference type="ARBA" id="ARBA00049091"/>
    </source>
</evidence>
<evidence type="ECO:0000256" key="6">
    <source>
        <dbReference type="ARBA" id="ARBA00023002"/>
    </source>
</evidence>
<comment type="catalytic activity">
    <reaction evidence="12">
        <text>a hydroperoxide + [thioredoxin]-dithiol = an alcohol + [thioredoxin]-disulfide + H2O</text>
        <dbReference type="Rhea" id="RHEA:62620"/>
        <dbReference type="Rhea" id="RHEA-COMP:10698"/>
        <dbReference type="Rhea" id="RHEA-COMP:10700"/>
        <dbReference type="ChEBI" id="CHEBI:15377"/>
        <dbReference type="ChEBI" id="CHEBI:29950"/>
        <dbReference type="ChEBI" id="CHEBI:30879"/>
        <dbReference type="ChEBI" id="CHEBI:35924"/>
        <dbReference type="ChEBI" id="CHEBI:50058"/>
        <dbReference type="EC" id="1.11.1.24"/>
    </reaction>
</comment>
<proteinExistence type="inferred from homology"/>